<dbReference type="EMBL" id="AGUD01000074">
    <property type="protein sequence ID" value="EHN11719.1"/>
    <property type="molecule type" value="Genomic_DNA"/>
</dbReference>
<dbReference type="AlphaFoldDB" id="H0E3L7"/>
<keyword evidence="6" id="KW-1185">Reference proteome</keyword>
<dbReference type="Pfam" id="PF13439">
    <property type="entry name" value="Glyco_transf_4"/>
    <property type="match status" value="1"/>
</dbReference>
<dbReference type="CDD" id="cd03809">
    <property type="entry name" value="GT4_MtfB-like"/>
    <property type="match status" value="1"/>
</dbReference>
<organism evidence="5 6">
    <name type="scientific">Patulibacter medicamentivorans</name>
    <dbReference type="NCBI Taxonomy" id="1097667"/>
    <lineage>
        <taxon>Bacteria</taxon>
        <taxon>Bacillati</taxon>
        <taxon>Actinomycetota</taxon>
        <taxon>Thermoleophilia</taxon>
        <taxon>Solirubrobacterales</taxon>
        <taxon>Patulibacteraceae</taxon>
        <taxon>Patulibacter</taxon>
    </lineage>
</organism>
<evidence type="ECO:0000313" key="5">
    <source>
        <dbReference type="EMBL" id="EHN11719.1"/>
    </source>
</evidence>
<sequence length="386" mass="41434">MPSPLRVALNLIFLVPGETGGMEVYARELLPRLAALDGVEPVAIVNRVAAEDRDAPWNGPVRSVVADVDARDRKQWVWGEQRHVPRLAAAEGADLIHSLASTGPGRLAGGPPRVTTVHDLHYAVAPEAHFGLRGLGMRLLVPAAVRASRRVIADSRATKDDVVRFIGTAAEQVDVVHLATTVPPREGVGAVVPTAEDELRRRLGLGDRPVLLSMAAKRPHKNVEGLIDALARIPPERRPLLVVPGYVTEHEPVLLRRAAARNVGEAIRFPGWLSRADVEGLWRLATAHVFPSFYEGFGLPVLEALARGVPGACSDRASLPEVAGDATLLFDPADPGAIAAAIDRLLGDEPLRERLRIAGLAQAATFSWERAAEETARSYERALGAA</sequence>
<keyword evidence="1" id="KW-0328">Glycosyltransferase</keyword>
<evidence type="ECO:0000259" key="4">
    <source>
        <dbReference type="Pfam" id="PF13439"/>
    </source>
</evidence>
<evidence type="ECO:0000259" key="3">
    <source>
        <dbReference type="Pfam" id="PF00534"/>
    </source>
</evidence>
<dbReference type="InterPro" id="IPR001296">
    <property type="entry name" value="Glyco_trans_1"/>
</dbReference>
<evidence type="ECO:0008006" key="7">
    <source>
        <dbReference type="Google" id="ProtNLM"/>
    </source>
</evidence>
<dbReference type="GO" id="GO:0016757">
    <property type="term" value="F:glycosyltransferase activity"/>
    <property type="evidence" value="ECO:0007669"/>
    <property type="project" value="UniProtKB-KW"/>
</dbReference>
<evidence type="ECO:0000313" key="6">
    <source>
        <dbReference type="Proteomes" id="UP000005143"/>
    </source>
</evidence>
<dbReference type="PANTHER" id="PTHR46401:SF2">
    <property type="entry name" value="GLYCOSYLTRANSFERASE WBBK-RELATED"/>
    <property type="match status" value="1"/>
</dbReference>
<dbReference type="OrthoDB" id="9801609at2"/>
<evidence type="ECO:0000256" key="2">
    <source>
        <dbReference type="ARBA" id="ARBA00022679"/>
    </source>
</evidence>
<dbReference type="Gene3D" id="3.40.50.2000">
    <property type="entry name" value="Glycogen Phosphorylase B"/>
    <property type="match status" value="2"/>
</dbReference>
<dbReference type="Pfam" id="PF00534">
    <property type="entry name" value="Glycos_transf_1"/>
    <property type="match status" value="1"/>
</dbReference>
<dbReference type="SUPFAM" id="SSF53756">
    <property type="entry name" value="UDP-Glycosyltransferase/glycogen phosphorylase"/>
    <property type="match status" value="1"/>
</dbReference>
<keyword evidence="2" id="KW-0808">Transferase</keyword>
<dbReference type="Proteomes" id="UP000005143">
    <property type="component" value="Unassembled WGS sequence"/>
</dbReference>
<feature type="domain" description="Glycosyltransferase subfamily 4-like N-terminal" evidence="4">
    <location>
        <begin position="20"/>
        <end position="177"/>
    </location>
</feature>
<comment type="caution">
    <text evidence="5">The sequence shown here is derived from an EMBL/GenBank/DDBJ whole genome shotgun (WGS) entry which is preliminary data.</text>
</comment>
<proteinExistence type="predicted"/>
<dbReference type="PANTHER" id="PTHR46401">
    <property type="entry name" value="GLYCOSYLTRANSFERASE WBBK-RELATED"/>
    <property type="match status" value="1"/>
</dbReference>
<gene>
    <name evidence="5" type="ORF">PAI11_13890</name>
</gene>
<dbReference type="RefSeq" id="WP_007572459.1">
    <property type="nucleotide sequence ID" value="NZ_AGUD01000074.1"/>
</dbReference>
<dbReference type="GO" id="GO:0009103">
    <property type="term" value="P:lipopolysaccharide biosynthetic process"/>
    <property type="evidence" value="ECO:0007669"/>
    <property type="project" value="TreeGrafter"/>
</dbReference>
<protein>
    <recommendedName>
        <fullName evidence="7">Glycosyl transferase group 1</fullName>
    </recommendedName>
</protein>
<dbReference type="InterPro" id="IPR028098">
    <property type="entry name" value="Glyco_trans_4-like_N"/>
</dbReference>
<evidence type="ECO:0000256" key="1">
    <source>
        <dbReference type="ARBA" id="ARBA00022676"/>
    </source>
</evidence>
<accession>H0E3L7</accession>
<reference evidence="5 6" key="1">
    <citation type="journal article" date="2013" name="Biodegradation">
        <title>Quantitative proteomic analysis of ibuprofen-degrading Patulibacter sp. strain I11.</title>
        <authorList>
            <person name="Almeida B."/>
            <person name="Kjeldal H."/>
            <person name="Lolas I."/>
            <person name="Knudsen A.D."/>
            <person name="Carvalho G."/>
            <person name="Nielsen K.L."/>
            <person name="Barreto Crespo M.T."/>
            <person name="Stensballe A."/>
            <person name="Nielsen J.L."/>
        </authorList>
    </citation>
    <scope>NUCLEOTIDE SEQUENCE [LARGE SCALE GENOMIC DNA]</scope>
    <source>
        <strain evidence="5 6">I11</strain>
    </source>
</reference>
<name>H0E3L7_9ACTN</name>
<feature type="domain" description="Glycosyl transferase family 1" evidence="3">
    <location>
        <begin position="197"/>
        <end position="358"/>
    </location>
</feature>